<keyword evidence="3" id="KW-1185">Reference proteome</keyword>
<dbReference type="PANTHER" id="PTHR35908:SF1">
    <property type="entry name" value="CONSERVED PROTEIN"/>
    <property type="match status" value="1"/>
</dbReference>
<reference evidence="3" key="1">
    <citation type="submission" date="2016-06" db="EMBL/GenBank/DDBJ databases">
        <title>Complete genome sequence of Actinoalloteichus fjordicus DSM 46855 (=ADI127-17), type strain of the new species Actinoalloteichus fjordicus.</title>
        <authorList>
            <person name="Ruckert C."/>
            <person name="Nouioui I."/>
            <person name="Willmese J."/>
            <person name="van Wezel G."/>
            <person name="Klenk H.-P."/>
            <person name="Kalinowski J."/>
            <person name="Zotchev S.B."/>
        </authorList>
    </citation>
    <scope>NUCLEOTIDE SEQUENCE [LARGE SCALE GENOMIC DNA]</scope>
    <source>
        <strain evidence="3">ADI127-7</strain>
    </source>
</reference>
<name>A0AAC9LD57_9PSEU</name>
<dbReference type="PANTHER" id="PTHR35908">
    <property type="entry name" value="HYPOTHETICAL FUSION PROTEIN"/>
    <property type="match status" value="1"/>
</dbReference>
<evidence type="ECO:0000259" key="1">
    <source>
        <dbReference type="Pfam" id="PF18029"/>
    </source>
</evidence>
<dbReference type="AlphaFoldDB" id="A0AAC9LD57"/>
<evidence type="ECO:0000313" key="2">
    <source>
        <dbReference type="EMBL" id="APU14200.1"/>
    </source>
</evidence>
<dbReference type="InterPro" id="IPR029068">
    <property type="entry name" value="Glyas_Bleomycin-R_OHBP_Dase"/>
</dbReference>
<organism evidence="2 3">
    <name type="scientific">Actinoalloteichus fjordicus</name>
    <dbReference type="NCBI Taxonomy" id="1612552"/>
    <lineage>
        <taxon>Bacteria</taxon>
        <taxon>Bacillati</taxon>
        <taxon>Actinomycetota</taxon>
        <taxon>Actinomycetes</taxon>
        <taxon>Pseudonocardiales</taxon>
        <taxon>Pseudonocardiaceae</taxon>
        <taxon>Actinoalloteichus</taxon>
    </lineage>
</organism>
<gene>
    <name evidence="2" type="ORF">UA74_10700</name>
</gene>
<dbReference type="Proteomes" id="UP000185511">
    <property type="component" value="Chromosome"/>
</dbReference>
<dbReference type="RefSeq" id="WP_075740129.1">
    <property type="nucleotide sequence ID" value="NZ_CP016076.1"/>
</dbReference>
<dbReference type="Gene3D" id="3.10.180.10">
    <property type="entry name" value="2,3-Dihydroxybiphenyl 1,2-Dioxygenase, domain 1"/>
    <property type="match status" value="1"/>
</dbReference>
<dbReference type="InterPro" id="IPR041581">
    <property type="entry name" value="Glyoxalase_6"/>
</dbReference>
<dbReference type="EMBL" id="CP016076">
    <property type="protein sequence ID" value="APU14200.1"/>
    <property type="molecule type" value="Genomic_DNA"/>
</dbReference>
<dbReference type="SUPFAM" id="SSF54593">
    <property type="entry name" value="Glyoxalase/Bleomycin resistance protein/Dihydroxybiphenyl dioxygenase"/>
    <property type="match status" value="1"/>
</dbReference>
<evidence type="ECO:0000313" key="3">
    <source>
        <dbReference type="Proteomes" id="UP000185511"/>
    </source>
</evidence>
<dbReference type="Pfam" id="PF18029">
    <property type="entry name" value="Glyoxalase_6"/>
    <property type="match status" value="1"/>
</dbReference>
<sequence length="143" mass="15773">MSIGFQVTFDAIDPARLADFWAEALVYELEPPPAGFATWEDFGRAVNLPAARWNDRAAVRDPEGSRPGLVFQRVHEGGSARNRVRLDVHVSEGAADMDEQKARARAHVERLVQAGAAELREVDGVTGWCIVLTDPEGNEFCVR</sequence>
<dbReference type="KEGG" id="acad:UA74_10700"/>
<proteinExistence type="predicted"/>
<feature type="domain" description="Glyoxalase-like" evidence="1">
    <location>
        <begin position="6"/>
        <end position="142"/>
    </location>
</feature>
<protein>
    <recommendedName>
        <fullName evidence="1">Glyoxalase-like domain-containing protein</fullName>
    </recommendedName>
</protein>
<accession>A0AAC9LD57</accession>